<dbReference type="PANTHER" id="PTHR24133:SF40">
    <property type="entry name" value="ANKYRIN REPEAT DOMAIN 44"/>
    <property type="match status" value="1"/>
</dbReference>
<dbReference type="PROSITE" id="PS50297">
    <property type="entry name" value="ANK_REP_REGION"/>
    <property type="match status" value="2"/>
</dbReference>
<sequence>MNDTQMLILHLQQYYEAKKQTDENSLAFYQQIKDKDAIDEYNKGCSLLHIAAGNGDIKAVKYLLEQGAKAAVFDSYGGTPLHYLAEENRILVCTEETIEEIAKLLLEARVSTFRKNDQGHCAYHIAAKHANVTLIKVLIKHNVKMTLTNQAGNTALHILAEEAGRNQNAFQYTRDEESRNKLKEKENKYFEAAKLLVEYGLDIDALNGEHKKAYEIAAGYSCGRIAIVLRGEYDECDEELQLKIASKGKFLHQAIKDGDIEAVKALIELGADVNEVYQEPPFSFQTPLAVACMQMQCECVELLLKAKADPNFRTGEEERSALYWMIKYCHYNDNYYKEKRLDRVLKALIDAGLELNAPVDRNQNTAIGCAYSPSVGVTRDFSYGSFSELFVNTYLSLGADGTIKNNQGKTPLMEFVENSYYARENALLGLLEHGVDVSVKDNRSETVLMKAARNRNHVVMVQLVELMSNFGNLDIQAVNEEGKSALDIAAESNNEELLKWMLEKI</sequence>
<dbReference type="KEGG" id="acel:acsn021_14210"/>
<dbReference type="SUPFAM" id="SSF48403">
    <property type="entry name" value="Ankyrin repeat"/>
    <property type="match status" value="1"/>
</dbReference>
<gene>
    <name evidence="1" type="ORF">acsn021_14210</name>
</gene>
<dbReference type="PROSITE" id="PS50088">
    <property type="entry name" value="ANK_REPEAT"/>
    <property type="match status" value="4"/>
</dbReference>
<dbReference type="AlphaFoldDB" id="A0A6S6R2X4"/>
<dbReference type="SMART" id="SM00248">
    <property type="entry name" value="ANK"/>
    <property type="match status" value="10"/>
</dbReference>
<dbReference type="PANTHER" id="PTHR24133">
    <property type="entry name" value="ANKYRIN DOMAIN-CONTAINING"/>
    <property type="match status" value="1"/>
</dbReference>
<evidence type="ECO:0000313" key="1">
    <source>
        <dbReference type="EMBL" id="BCJ93852.1"/>
    </source>
</evidence>
<dbReference type="Gene3D" id="1.25.40.20">
    <property type="entry name" value="Ankyrin repeat-containing domain"/>
    <property type="match status" value="3"/>
</dbReference>
<organism evidence="1 2">
    <name type="scientific">Anaerocolumna cellulosilytica</name>
    <dbReference type="NCBI Taxonomy" id="433286"/>
    <lineage>
        <taxon>Bacteria</taxon>
        <taxon>Bacillati</taxon>
        <taxon>Bacillota</taxon>
        <taxon>Clostridia</taxon>
        <taxon>Lachnospirales</taxon>
        <taxon>Lachnospiraceae</taxon>
        <taxon>Anaerocolumna</taxon>
    </lineage>
</organism>
<dbReference type="InterPro" id="IPR052391">
    <property type="entry name" value="E3_Ligase-Neurotoxin"/>
</dbReference>
<dbReference type="Proteomes" id="UP000515561">
    <property type="component" value="Chromosome"/>
</dbReference>
<dbReference type="Pfam" id="PF12796">
    <property type="entry name" value="Ank_2"/>
    <property type="match status" value="4"/>
</dbReference>
<protein>
    <submittedName>
        <fullName evidence="1">Uncharacterized protein</fullName>
    </submittedName>
</protein>
<dbReference type="RefSeq" id="WP_184092519.1">
    <property type="nucleotide sequence ID" value="NZ_AP023367.1"/>
</dbReference>
<reference evidence="1 2" key="1">
    <citation type="journal article" date="2016" name="Int. J. Syst. Evol. Microbiol.">
        <title>Descriptions of Anaerotaenia torta gen. nov., sp. nov. and Anaerocolumna cellulosilytica gen. nov., sp. nov. isolated from a methanogenic reactor of cattle waste.</title>
        <authorList>
            <person name="Uek A."/>
            <person name="Ohtaki Y."/>
            <person name="Kaku N."/>
            <person name="Ueki K."/>
        </authorList>
    </citation>
    <scope>NUCLEOTIDE SEQUENCE [LARGE SCALE GENOMIC DNA]</scope>
    <source>
        <strain evidence="1 2">SN021</strain>
    </source>
</reference>
<accession>A0A6S6R2X4</accession>
<dbReference type="InterPro" id="IPR036770">
    <property type="entry name" value="Ankyrin_rpt-contain_sf"/>
</dbReference>
<evidence type="ECO:0000313" key="2">
    <source>
        <dbReference type="Proteomes" id="UP000515561"/>
    </source>
</evidence>
<proteinExistence type="predicted"/>
<keyword evidence="2" id="KW-1185">Reference proteome</keyword>
<dbReference type="InterPro" id="IPR002110">
    <property type="entry name" value="Ankyrin_rpt"/>
</dbReference>
<dbReference type="EMBL" id="AP023367">
    <property type="protein sequence ID" value="BCJ93852.1"/>
    <property type="molecule type" value="Genomic_DNA"/>
</dbReference>
<name>A0A6S6R2X4_9FIRM</name>